<name>A0A5R9GIG4_9BACL</name>
<organism evidence="6 7">
    <name type="scientific">Paenibacillus antri</name>
    <dbReference type="NCBI Taxonomy" id="2582848"/>
    <lineage>
        <taxon>Bacteria</taxon>
        <taxon>Bacillati</taxon>
        <taxon>Bacillota</taxon>
        <taxon>Bacilli</taxon>
        <taxon>Bacillales</taxon>
        <taxon>Paenibacillaceae</taxon>
        <taxon>Paenibacillus</taxon>
    </lineage>
</organism>
<gene>
    <name evidence="6" type="ORF">FE782_01735</name>
</gene>
<dbReference type="Gene3D" id="3.30.450.20">
    <property type="entry name" value="PAS domain"/>
    <property type="match status" value="1"/>
</dbReference>
<dbReference type="InterPro" id="IPR009057">
    <property type="entry name" value="Homeodomain-like_sf"/>
</dbReference>
<dbReference type="EMBL" id="VCIW01000001">
    <property type="protein sequence ID" value="TLS54090.1"/>
    <property type="molecule type" value="Genomic_DNA"/>
</dbReference>
<evidence type="ECO:0000256" key="3">
    <source>
        <dbReference type="ARBA" id="ARBA00023163"/>
    </source>
</evidence>
<dbReference type="Proteomes" id="UP000309676">
    <property type="component" value="Unassembled WGS sequence"/>
</dbReference>
<comment type="caution">
    <text evidence="6">The sequence shown here is derived from an EMBL/GenBank/DDBJ whole genome shotgun (WGS) entry which is preliminary data.</text>
</comment>
<evidence type="ECO:0000313" key="7">
    <source>
        <dbReference type="Proteomes" id="UP000309676"/>
    </source>
</evidence>
<sequence>MEMNTHMLTRKGSFRSSRKDLKVLLHFFIPYALLLVGFLSVGYYAYERTSQLIESQTKETAFTVMEQTKDILDRRFEEIETIAEQVAGGTKARSFQYVEQPFAGTNPVRILELHKDLFDYPLFNHFILDYFVVYPDSEMIVSPNAMYKLRQFYDLKFRYEGQSYETWVGALADRYRSKAFLQGQIVTYEGKQHSVVTYLRSFGTKEHPALVLFLIDNTQIQNMLRRLSSGDGGFAFIQDEHGQTISQSGVVGDTSWSEALSDGFSEADIDGRRMLVTRSTSDYNGWTYVSAQPEAAVLEKVQYLRRLLSTILALGLLAGMAAALLFAYRNSRPLWMLLRTLPTAGRTAGSETAAPARNAWDEIRSSVTNLVHRNGDLEEKLELQMPLLRSGFYDRLLRGYYASNQDIAVAMEHARVSWEGEFHAVGLLEISGYDGGYNEEMLRELDIRKLGVRDVLAKSYGRTIAAHDLSENQIALLMNGDADSAAAFMDKLRRILGELRERFANELHVAVHVSVGGCCRRLTDISRSFEEARLLMQRESWSSERAIVFQDDASPAMPTYFYPPDVELRLVNLVASGNVTETDALLEQIRDNNLVRQSLPAAVGRILLGELSGTLLKCIGEAGSGLDPHREEIERALLAVETGKPPKAAFDEIAGAFLSICRSQNDRKKSHNLQLKDDLIRYIEENYHRTDLSLGKLAEHTQTSEAYISYFFKEQTGVNFSDYLERLRMTHARTLLEGSDAPVNEIAVAVGYYSLNTFSRAFKRANGLSATEYRKSRKPQDGSGF</sequence>
<accession>A0A5R9GIG4</accession>
<dbReference type="GO" id="GO:0043565">
    <property type="term" value="F:sequence-specific DNA binding"/>
    <property type="evidence" value="ECO:0007669"/>
    <property type="project" value="InterPro"/>
</dbReference>
<keyword evidence="3" id="KW-0804">Transcription</keyword>
<dbReference type="Gene3D" id="1.10.10.60">
    <property type="entry name" value="Homeodomain-like"/>
    <property type="match status" value="2"/>
</dbReference>
<feature type="transmembrane region" description="Helical" evidence="4">
    <location>
        <begin position="21"/>
        <end position="46"/>
    </location>
</feature>
<keyword evidence="2" id="KW-0238">DNA-binding</keyword>
<dbReference type="InterPro" id="IPR041522">
    <property type="entry name" value="CdaR_GGDEF"/>
</dbReference>
<dbReference type="GO" id="GO:0003700">
    <property type="term" value="F:DNA-binding transcription factor activity"/>
    <property type="evidence" value="ECO:0007669"/>
    <property type="project" value="InterPro"/>
</dbReference>
<evidence type="ECO:0000256" key="2">
    <source>
        <dbReference type="ARBA" id="ARBA00023125"/>
    </source>
</evidence>
<dbReference type="PROSITE" id="PS00041">
    <property type="entry name" value="HTH_ARAC_FAMILY_1"/>
    <property type="match status" value="1"/>
</dbReference>
<dbReference type="PROSITE" id="PS01124">
    <property type="entry name" value="HTH_ARAC_FAMILY_2"/>
    <property type="match status" value="1"/>
</dbReference>
<evidence type="ECO:0000313" key="6">
    <source>
        <dbReference type="EMBL" id="TLS54090.1"/>
    </source>
</evidence>
<evidence type="ECO:0000256" key="4">
    <source>
        <dbReference type="SAM" id="Phobius"/>
    </source>
</evidence>
<dbReference type="SMART" id="SM00342">
    <property type="entry name" value="HTH_ARAC"/>
    <property type="match status" value="1"/>
</dbReference>
<dbReference type="Pfam" id="PF12833">
    <property type="entry name" value="HTH_18"/>
    <property type="match status" value="1"/>
</dbReference>
<dbReference type="PANTHER" id="PTHR43280">
    <property type="entry name" value="ARAC-FAMILY TRANSCRIPTIONAL REGULATOR"/>
    <property type="match status" value="1"/>
</dbReference>
<dbReference type="SUPFAM" id="SSF46689">
    <property type="entry name" value="Homeodomain-like"/>
    <property type="match status" value="1"/>
</dbReference>
<dbReference type="PANTHER" id="PTHR43280:SF28">
    <property type="entry name" value="HTH-TYPE TRANSCRIPTIONAL ACTIVATOR RHAS"/>
    <property type="match status" value="1"/>
</dbReference>
<keyword evidence="1" id="KW-0805">Transcription regulation</keyword>
<keyword evidence="4" id="KW-0812">Transmembrane</keyword>
<reference evidence="6 7" key="1">
    <citation type="submission" date="2019-05" db="EMBL/GenBank/DDBJ databases">
        <authorList>
            <person name="Narsing Rao M.P."/>
            <person name="Li W.J."/>
        </authorList>
    </citation>
    <scope>NUCLEOTIDE SEQUENCE [LARGE SCALE GENOMIC DNA]</scope>
    <source>
        <strain evidence="6 7">SYSU_K30003</strain>
    </source>
</reference>
<keyword evidence="4" id="KW-1133">Transmembrane helix</keyword>
<evidence type="ECO:0000259" key="5">
    <source>
        <dbReference type="PROSITE" id="PS01124"/>
    </source>
</evidence>
<feature type="domain" description="HTH araC/xylS-type" evidence="5">
    <location>
        <begin position="677"/>
        <end position="776"/>
    </location>
</feature>
<dbReference type="InterPro" id="IPR018060">
    <property type="entry name" value="HTH_AraC"/>
</dbReference>
<dbReference type="Pfam" id="PF17853">
    <property type="entry name" value="GGDEF_2"/>
    <property type="match status" value="1"/>
</dbReference>
<proteinExistence type="predicted"/>
<keyword evidence="7" id="KW-1185">Reference proteome</keyword>
<feature type="transmembrane region" description="Helical" evidence="4">
    <location>
        <begin position="307"/>
        <end position="328"/>
    </location>
</feature>
<dbReference type="InterPro" id="IPR018062">
    <property type="entry name" value="HTH_AraC-typ_CS"/>
</dbReference>
<keyword evidence="4" id="KW-0472">Membrane</keyword>
<dbReference type="AlphaFoldDB" id="A0A5R9GIG4"/>
<evidence type="ECO:0000256" key="1">
    <source>
        <dbReference type="ARBA" id="ARBA00023015"/>
    </source>
</evidence>
<protein>
    <submittedName>
        <fullName evidence="6">AraC family transcriptional regulator</fullName>
    </submittedName>
</protein>